<dbReference type="Pfam" id="PF13977">
    <property type="entry name" value="TetR_C_6"/>
    <property type="match status" value="1"/>
</dbReference>
<protein>
    <submittedName>
        <fullName evidence="2">TetR family transcriptional regulator</fullName>
    </submittedName>
</protein>
<accession>A0ABD6XV77</accession>
<sequence length="84" mass="9042">MAAHHGAYAALAEQMTAAWQALVEEIIRDGVTDGTLRCADIPRTARQISAMLNGYADLLTINPSEIKASEGMADLTQFIDHVLS</sequence>
<comment type="caution">
    <text evidence="2">The sequence shown here is derived from an EMBL/GenBank/DDBJ whole genome shotgun (WGS) entry which is preliminary data.</text>
</comment>
<proteinExistence type="predicted"/>
<dbReference type="InterPro" id="IPR036271">
    <property type="entry name" value="Tet_transcr_reg_TetR-rel_C_sf"/>
</dbReference>
<evidence type="ECO:0000313" key="2">
    <source>
        <dbReference type="EMBL" id="PWJ82178.1"/>
    </source>
</evidence>
<dbReference type="Proteomes" id="UP000245996">
    <property type="component" value="Unassembled WGS sequence"/>
</dbReference>
<dbReference type="Gene3D" id="1.10.357.10">
    <property type="entry name" value="Tetracycline Repressor, domain 2"/>
    <property type="match status" value="1"/>
</dbReference>
<name>A0ABD6XV77_ENTAG</name>
<dbReference type="SUPFAM" id="SSF48498">
    <property type="entry name" value="Tetracyclin repressor-like, C-terminal domain"/>
    <property type="match status" value="1"/>
</dbReference>
<dbReference type="AlphaFoldDB" id="A0ABD6XV77"/>
<reference evidence="2 3" key="1">
    <citation type="submission" date="2018-05" db="EMBL/GenBank/DDBJ databases">
        <title>Genomic Encyclopedia of Type Strains, Phase IV (KMG-V): Genome sequencing to study the core and pangenomes of soil and plant-associated prokaryotes.</title>
        <authorList>
            <person name="Whitman W."/>
        </authorList>
    </citation>
    <scope>NUCLEOTIDE SEQUENCE [LARGE SCALE GENOMIC DNA]</scope>
    <source>
        <strain evidence="2 3">PNG 92-11</strain>
    </source>
</reference>
<evidence type="ECO:0000259" key="1">
    <source>
        <dbReference type="Pfam" id="PF13977"/>
    </source>
</evidence>
<dbReference type="EMBL" id="QGHE01000002">
    <property type="protein sequence ID" value="PWJ82178.1"/>
    <property type="molecule type" value="Genomic_DNA"/>
</dbReference>
<gene>
    <name evidence="2" type="ORF">C7430_102506</name>
</gene>
<feature type="domain" description="BetI-type transcriptional repressor C-terminal" evidence="1">
    <location>
        <begin position="1"/>
        <end position="83"/>
    </location>
</feature>
<dbReference type="InterPro" id="IPR039538">
    <property type="entry name" value="BetI_C"/>
</dbReference>
<evidence type="ECO:0000313" key="3">
    <source>
        <dbReference type="Proteomes" id="UP000245996"/>
    </source>
</evidence>
<organism evidence="2 3">
    <name type="scientific">Enterobacter agglomerans</name>
    <name type="common">Erwinia herbicola</name>
    <name type="synonym">Pantoea agglomerans</name>
    <dbReference type="NCBI Taxonomy" id="549"/>
    <lineage>
        <taxon>Bacteria</taxon>
        <taxon>Pseudomonadati</taxon>
        <taxon>Pseudomonadota</taxon>
        <taxon>Gammaproteobacteria</taxon>
        <taxon>Enterobacterales</taxon>
        <taxon>Erwiniaceae</taxon>
        <taxon>Pantoea</taxon>
        <taxon>Pantoea agglomerans group</taxon>
    </lineage>
</organism>